<dbReference type="AlphaFoldDB" id="A0A397WNG4"/>
<reference evidence="1 2" key="1">
    <citation type="journal article" date="2018" name="Syst. Appl. Microbiol.">
        <title>A new symbiotic nanoarchaeote (Candidatus Nanoclepta minutus) and its host (Zestosphaera tikiterensis gen. nov., sp. nov.) from a New Zealand hot spring.</title>
        <authorList>
            <person name="St John E."/>
            <person name="Liu Y."/>
            <person name="Podar M."/>
            <person name="Stott M.B."/>
            <person name="Meneghin J."/>
            <person name="Chen Z."/>
            <person name="Lagutin K."/>
            <person name="Mitchell K."/>
            <person name="Reysenbach A.L."/>
        </authorList>
    </citation>
    <scope>NUCLEOTIDE SEQUENCE [LARGE SCALE GENOMIC DNA]</scope>
    <source>
        <strain evidence="1">NZ3</strain>
    </source>
</reference>
<evidence type="ECO:0000313" key="1">
    <source>
        <dbReference type="EMBL" id="RIB35127.1"/>
    </source>
</evidence>
<name>A0A397WNG4_9ARCH</name>
<dbReference type="EMBL" id="MWMI01000005">
    <property type="protein sequence ID" value="RIB35127.1"/>
    <property type="molecule type" value="Genomic_DNA"/>
</dbReference>
<comment type="caution">
    <text evidence="1">The sequence shown here is derived from an EMBL/GenBank/DDBJ whole genome shotgun (WGS) entry which is preliminary data.</text>
</comment>
<accession>A0A397WNG4</accession>
<proteinExistence type="predicted"/>
<evidence type="ECO:0000313" key="2">
    <source>
        <dbReference type="Proteomes" id="UP000266622"/>
    </source>
</evidence>
<protein>
    <submittedName>
        <fullName evidence="1">Uncharacterized protein</fullName>
    </submittedName>
</protein>
<dbReference type="Proteomes" id="UP000266622">
    <property type="component" value="Unassembled WGS sequence"/>
</dbReference>
<organism evidence="1 2">
    <name type="scientific">Candidatus Nanoclepta minutus</name>
    <dbReference type="NCBI Taxonomy" id="1940235"/>
    <lineage>
        <taxon>Archaea</taxon>
        <taxon>Nanobdellota</taxon>
        <taxon>Candidatus Nanoclepta</taxon>
    </lineage>
</organism>
<gene>
    <name evidence="1" type="ORF">BXU00_02920</name>
</gene>
<sequence>MEVDTESEKLNFGICPLDKDKCNINSFKIIINDSYIANASLYFCFDDLSILTATLQYNCNNNSSFKFDFSAKILNISIKNDTVCINKTCNYIECKKFLDDYYFDSAKSLYFLEENGFYKVIKIS</sequence>